<dbReference type="OrthoDB" id="10416142at2759"/>
<name>A0A1Y1VHU9_9FUNG</name>
<feature type="coiled-coil region" evidence="1">
    <location>
        <begin position="225"/>
        <end position="252"/>
    </location>
</feature>
<comment type="caution">
    <text evidence="3">The sequence shown here is derived from an EMBL/GenBank/DDBJ whole genome shotgun (WGS) entry which is preliminary data.</text>
</comment>
<protein>
    <submittedName>
        <fullName evidence="3">Uncharacterized protein</fullName>
    </submittedName>
</protein>
<evidence type="ECO:0000313" key="4">
    <source>
        <dbReference type="Proteomes" id="UP000193719"/>
    </source>
</evidence>
<dbReference type="EMBL" id="MCFH01000007">
    <property type="protein sequence ID" value="ORX56611.1"/>
    <property type="molecule type" value="Genomic_DNA"/>
</dbReference>
<evidence type="ECO:0000313" key="3">
    <source>
        <dbReference type="EMBL" id="ORX56611.1"/>
    </source>
</evidence>
<reference evidence="3 4" key="1">
    <citation type="submission" date="2016-08" db="EMBL/GenBank/DDBJ databases">
        <title>Genomes of anaerobic fungi encode conserved fungal cellulosomes for biomass hydrolysis.</title>
        <authorList>
            <consortium name="DOE Joint Genome Institute"/>
            <person name="Haitjema C.H."/>
            <person name="Gilmore S.P."/>
            <person name="Henske J.K."/>
            <person name="Solomon K.V."/>
            <person name="De Groot R."/>
            <person name="Kuo A."/>
            <person name="Mondo S.J."/>
            <person name="Salamov A.A."/>
            <person name="Labutti K."/>
            <person name="Zhao Z."/>
            <person name="Chiniquy J."/>
            <person name="Barry K."/>
            <person name="Brewer H.M."/>
            <person name="Purvine S.O."/>
            <person name="Wright A.T."/>
            <person name="Boxma B."/>
            <person name="Van Alen T."/>
            <person name="Hackstein J.H."/>
            <person name="Baker S.E."/>
            <person name="Grigoriev I.V."/>
            <person name="O'Malley M.A."/>
        </authorList>
    </citation>
    <scope>NUCLEOTIDE SEQUENCE [LARGE SCALE GENOMIC DNA]</scope>
    <source>
        <strain evidence="4">finn</strain>
    </source>
</reference>
<keyword evidence="1" id="KW-0175">Coiled coil</keyword>
<sequence length="431" mass="50743">MAEVKKKNLYSIGSTFINLDDDPNELKKSDSDLSIYDIEELTISSTLVSNNRISRSTQTINNDIIDIKNIEALYKNLNKNIKTAYNVIKIGYSKKVNDSVNELHRTIIQQLLQIEKAYKLNINTIRQAYHTELNNFKIQFKNYRNETIKSEHDKELTKIINEKNYYAEETVRLKKIINDQNNKLFRLKYILVQKYPAKVKQLFSEKDADLSDILDPRDVQIESAMQHLQIDKMKKENEIRNLKKKLVKVKNDLCKKYEDETEYIPIEKHNKIIKEIQEDYELSISLLEKKKDKEINRLYNDSKKLKSIYEAQLLSIRKLQQKSNYNQVMERQNKILELSKFYFPKITKQSLNVSNGQIDAKEDKNPNNNESNNNDLNNSVLKNSSLLKNNLIQGILKDNPKLIFSNNDLISNKPTRPFTSYFPSEYVRKKD</sequence>
<accession>A0A1Y1VHU9</accession>
<evidence type="ECO:0000256" key="2">
    <source>
        <dbReference type="SAM" id="MobiDB-lite"/>
    </source>
</evidence>
<evidence type="ECO:0000256" key="1">
    <source>
        <dbReference type="SAM" id="Coils"/>
    </source>
</evidence>
<proteinExistence type="predicted"/>
<keyword evidence="4" id="KW-1185">Reference proteome</keyword>
<gene>
    <name evidence="3" type="ORF">BCR36DRAFT_409805</name>
</gene>
<dbReference type="AlphaFoldDB" id="A0A1Y1VHU9"/>
<feature type="region of interest" description="Disordered" evidence="2">
    <location>
        <begin position="354"/>
        <end position="377"/>
    </location>
</feature>
<dbReference type="Proteomes" id="UP000193719">
    <property type="component" value="Unassembled WGS sequence"/>
</dbReference>
<reference evidence="3 4" key="2">
    <citation type="submission" date="2016-08" db="EMBL/GenBank/DDBJ databases">
        <title>Pervasive Adenine N6-methylation of Active Genes in Fungi.</title>
        <authorList>
            <consortium name="DOE Joint Genome Institute"/>
            <person name="Mondo S.J."/>
            <person name="Dannebaum R.O."/>
            <person name="Kuo R.C."/>
            <person name="Labutti K."/>
            <person name="Haridas S."/>
            <person name="Kuo A."/>
            <person name="Salamov A."/>
            <person name="Ahrendt S.R."/>
            <person name="Lipzen A."/>
            <person name="Sullivan W."/>
            <person name="Andreopoulos W.B."/>
            <person name="Clum A."/>
            <person name="Lindquist E."/>
            <person name="Daum C."/>
            <person name="Ramamoorthy G.K."/>
            <person name="Gryganskyi A."/>
            <person name="Culley D."/>
            <person name="Magnuson J.K."/>
            <person name="James T.Y."/>
            <person name="O'Malley M.A."/>
            <person name="Stajich J.E."/>
            <person name="Spatafora J.W."/>
            <person name="Visel A."/>
            <person name="Grigoriev I.V."/>
        </authorList>
    </citation>
    <scope>NUCLEOTIDE SEQUENCE [LARGE SCALE GENOMIC DNA]</scope>
    <source>
        <strain evidence="4">finn</strain>
    </source>
</reference>
<feature type="compositionally biased region" description="Low complexity" evidence="2">
    <location>
        <begin position="366"/>
        <end position="377"/>
    </location>
</feature>
<organism evidence="3 4">
    <name type="scientific">Piromyces finnis</name>
    <dbReference type="NCBI Taxonomy" id="1754191"/>
    <lineage>
        <taxon>Eukaryota</taxon>
        <taxon>Fungi</taxon>
        <taxon>Fungi incertae sedis</taxon>
        <taxon>Chytridiomycota</taxon>
        <taxon>Chytridiomycota incertae sedis</taxon>
        <taxon>Neocallimastigomycetes</taxon>
        <taxon>Neocallimastigales</taxon>
        <taxon>Neocallimastigaceae</taxon>
        <taxon>Piromyces</taxon>
    </lineage>
</organism>